<gene>
    <name evidence="1" type="ORF">E3T23_05235</name>
</gene>
<protein>
    <submittedName>
        <fullName evidence="1">Uncharacterized protein</fullName>
    </submittedName>
</protein>
<keyword evidence="2" id="KW-1185">Reference proteome</keyword>
<dbReference type="PROSITE" id="PS51257">
    <property type="entry name" value="PROKAR_LIPOPROTEIN"/>
    <property type="match status" value="1"/>
</dbReference>
<evidence type="ECO:0000313" key="1">
    <source>
        <dbReference type="EMBL" id="TFC82081.1"/>
    </source>
</evidence>
<name>A0A4R8XSJ3_9MICO</name>
<dbReference type="Proteomes" id="UP000298433">
    <property type="component" value="Unassembled WGS sequence"/>
</dbReference>
<organism evidence="1 2">
    <name type="scientific">Cryobacterium cheniae</name>
    <dbReference type="NCBI Taxonomy" id="1259262"/>
    <lineage>
        <taxon>Bacteria</taxon>
        <taxon>Bacillati</taxon>
        <taxon>Actinomycetota</taxon>
        <taxon>Actinomycetes</taxon>
        <taxon>Micrococcales</taxon>
        <taxon>Microbacteriaceae</taxon>
        <taxon>Cryobacterium</taxon>
    </lineage>
</organism>
<dbReference type="AlphaFoldDB" id="A0A4R8XSJ3"/>
<sequence>MQKGILGTGLVVLLVVLFTGLLLVTGGGPGTGACAAVAANPQGAAERAPVAGYQGDQLVNAALIMNAGATAGVNVHGQTIAVMTAMGESTLRNLSYGDTVGPDSRGLFQQRDTWGTLAERMNPTQAAGFFFQRLVTVPNWDTLAPTQAAHAVQINADPNYYTTYYDQAQEVVTALTTGDAACAAGVGSDARVLAAALVVKIDAGTITGLSPDHLREIRWIADGETRPNCGIDTRILQVITMATNMFDAVGISDINRACTGQVLGSGHSSPHSANGGGHAVDFYSFDRMPTTGADANALKLLKALSPVMPAGSGAGQNQCRADAGVSLDLSMKQFKDDCNHVHIAVDPNSTDPMKLAN</sequence>
<evidence type="ECO:0000313" key="2">
    <source>
        <dbReference type="Proteomes" id="UP000298433"/>
    </source>
</evidence>
<proteinExistence type="predicted"/>
<accession>A0A4R8XSJ3</accession>
<dbReference type="OrthoDB" id="4974465at2"/>
<comment type="caution">
    <text evidence="1">The sequence shown here is derived from an EMBL/GenBank/DDBJ whole genome shotgun (WGS) entry which is preliminary data.</text>
</comment>
<dbReference type="EMBL" id="SOGN01000027">
    <property type="protein sequence ID" value="TFC82081.1"/>
    <property type="molecule type" value="Genomic_DNA"/>
</dbReference>
<dbReference type="RefSeq" id="WP_134369341.1">
    <property type="nucleotide sequence ID" value="NZ_SOGN01000027.1"/>
</dbReference>
<reference evidence="1 2" key="1">
    <citation type="submission" date="2019-03" db="EMBL/GenBank/DDBJ databases">
        <title>Genomics of glacier-inhabiting Cryobacterium strains.</title>
        <authorList>
            <person name="Liu Q."/>
            <person name="Xin Y.-H."/>
        </authorList>
    </citation>
    <scope>NUCLEOTIDE SEQUENCE [LARGE SCALE GENOMIC DNA]</scope>
    <source>
        <strain evidence="1 2">TMT2-48-2</strain>
    </source>
</reference>